<dbReference type="Proteomes" id="UP000054477">
    <property type="component" value="Unassembled WGS sequence"/>
</dbReference>
<dbReference type="STRING" id="1095629.A0A0C9XGA6"/>
<dbReference type="PROSITE" id="PS51257">
    <property type="entry name" value="PROKAR_LIPOPROTEIN"/>
    <property type="match status" value="1"/>
</dbReference>
<name>A0A0C9XGA6_9AGAR</name>
<reference evidence="1 2" key="1">
    <citation type="submission" date="2014-04" db="EMBL/GenBank/DDBJ databases">
        <authorList>
            <consortium name="DOE Joint Genome Institute"/>
            <person name="Kuo A."/>
            <person name="Kohler A."/>
            <person name="Nagy L.G."/>
            <person name="Floudas D."/>
            <person name="Copeland A."/>
            <person name="Barry K.W."/>
            <person name="Cichocki N."/>
            <person name="Veneault-Fourrey C."/>
            <person name="LaButti K."/>
            <person name="Lindquist E.A."/>
            <person name="Lipzen A."/>
            <person name="Lundell T."/>
            <person name="Morin E."/>
            <person name="Murat C."/>
            <person name="Sun H."/>
            <person name="Tunlid A."/>
            <person name="Henrissat B."/>
            <person name="Grigoriev I.V."/>
            <person name="Hibbett D.S."/>
            <person name="Martin F."/>
            <person name="Nordberg H.P."/>
            <person name="Cantor M.N."/>
            <person name="Hua S.X."/>
        </authorList>
    </citation>
    <scope>NUCLEOTIDE SEQUENCE [LARGE SCALE GENOMIC DNA]</scope>
    <source>
        <strain evidence="1 2">LaAM-08-1</strain>
    </source>
</reference>
<gene>
    <name evidence="1" type="ORF">K443DRAFT_337167</name>
</gene>
<accession>A0A0C9XGA6</accession>
<proteinExistence type="predicted"/>
<protein>
    <submittedName>
        <fullName evidence="1">Uncharacterized protein</fullName>
    </submittedName>
</protein>
<sequence length="109" mass="12490">MPARLTSIFLGRPSKSIATLNSIWIFISCMCKLGNFYNRRYCNGSVFWLQDRAFNVIQLVVDDLAGMKVAWMGRCSGLAIQFHYSSYIVPLCNSIPIACYTYPQWQSFL</sequence>
<dbReference type="AlphaFoldDB" id="A0A0C9XGA6"/>
<evidence type="ECO:0000313" key="1">
    <source>
        <dbReference type="EMBL" id="KIJ95162.1"/>
    </source>
</evidence>
<dbReference type="OrthoDB" id="5392263at2759"/>
<dbReference type="EMBL" id="KN838765">
    <property type="protein sequence ID" value="KIJ95162.1"/>
    <property type="molecule type" value="Genomic_DNA"/>
</dbReference>
<evidence type="ECO:0000313" key="2">
    <source>
        <dbReference type="Proteomes" id="UP000054477"/>
    </source>
</evidence>
<reference evidence="2" key="2">
    <citation type="submission" date="2015-01" db="EMBL/GenBank/DDBJ databases">
        <title>Evolutionary Origins and Diversification of the Mycorrhizal Mutualists.</title>
        <authorList>
            <consortium name="DOE Joint Genome Institute"/>
            <consortium name="Mycorrhizal Genomics Consortium"/>
            <person name="Kohler A."/>
            <person name="Kuo A."/>
            <person name="Nagy L.G."/>
            <person name="Floudas D."/>
            <person name="Copeland A."/>
            <person name="Barry K.W."/>
            <person name="Cichocki N."/>
            <person name="Veneault-Fourrey C."/>
            <person name="LaButti K."/>
            <person name="Lindquist E.A."/>
            <person name="Lipzen A."/>
            <person name="Lundell T."/>
            <person name="Morin E."/>
            <person name="Murat C."/>
            <person name="Riley R."/>
            <person name="Ohm R."/>
            <person name="Sun H."/>
            <person name="Tunlid A."/>
            <person name="Henrissat B."/>
            <person name="Grigoriev I.V."/>
            <person name="Hibbett D.S."/>
            <person name="Martin F."/>
        </authorList>
    </citation>
    <scope>NUCLEOTIDE SEQUENCE [LARGE SCALE GENOMIC DNA]</scope>
    <source>
        <strain evidence="2">LaAM-08-1</strain>
    </source>
</reference>
<dbReference type="HOGENOM" id="CLU_2184397_0_0_1"/>
<organism evidence="1 2">
    <name type="scientific">Laccaria amethystina LaAM-08-1</name>
    <dbReference type="NCBI Taxonomy" id="1095629"/>
    <lineage>
        <taxon>Eukaryota</taxon>
        <taxon>Fungi</taxon>
        <taxon>Dikarya</taxon>
        <taxon>Basidiomycota</taxon>
        <taxon>Agaricomycotina</taxon>
        <taxon>Agaricomycetes</taxon>
        <taxon>Agaricomycetidae</taxon>
        <taxon>Agaricales</taxon>
        <taxon>Agaricineae</taxon>
        <taxon>Hydnangiaceae</taxon>
        <taxon>Laccaria</taxon>
    </lineage>
</organism>
<keyword evidence="2" id="KW-1185">Reference proteome</keyword>